<sequence>MTWENALETVRAAAEACRECGACTPRCEVLCPPDAPALTVGSLARAFVEAQTPEGVASLAAERPDLVFAVRRCCMDGLCTLSCPDQVNARAVFAALRELLALAGVTTQAGFESTQVDKEWHIFSVYRAVHGIYYNDLPAVTDAPAWKADTLFFPGCSLASYAPDLTREVLAWLRDQGMNAVLSVDCCGSPLRSGGFADRANAHRQALVDAALAAGITRVVFVCPGCRDEWEAASGADALELVALPQLLADAGASPLPEKVAQAAGCDDPTLALFDSCHDRDGRFGGPLRHVFADCRTVELAHHGKNAVCCGAAGAVSLVDPAICDRRARRVLDEEPTSAGADLVVSNCPTCEYTFAATRRAEPADAPSGPSHAHYLELLFPSSFDWPQTFSQLESMWTGEYGPWVCQQLL</sequence>
<proteinExistence type="predicted"/>
<dbReference type="GO" id="GO:0016491">
    <property type="term" value="F:oxidoreductase activity"/>
    <property type="evidence" value="ECO:0007669"/>
    <property type="project" value="UniProtKB-KW"/>
</dbReference>
<evidence type="ECO:0000256" key="5">
    <source>
        <dbReference type="ARBA" id="ARBA00023014"/>
    </source>
</evidence>
<evidence type="ECO:0000256" key="4">
    <source>
        <dbReference type="ARBA" id="ARBA00023004"/>
    </source>
</evidence>
<dbReference type="GO" id="GO:0005886">
    <property type="term" value="C:plasma membrane"/>
    <property type="evidence" value="ECO:0007669"/>
    <property type="project" value="TreeGrafter"/>
</dbReference>
<protein>
    <submittedName>
        <fullName evidence="8">(Fe-S)-binding protein</fullName>
    </submittedName>
</protein>
<dbReference type="SUPFAM" id="SSF46548">
    <property type="entry name" value="alpha-helical ferredoxin"/>
    <property type="match status" value="1"/>
</dbReference>
<dbReference type="Proteomes" id="UP000671910">
    <property type="component" value="Chromosome"/>
</dbReference>
<dbReference type="AlphaFoldDB" id="A0A9E6MS57"/>
<evidence type="ECO:0000313" key="9">
    <source>
        <dbReference type="Proteomes" id="UP000636394"/>
    </source>
</evidence>
<dbReference type="EMBL" id="WPCR01000003">
    <property type="protein sequence ID" value="NHM13653.1"/>
    <property type="molecule type" value="Genomic_DNA"/>
</dbReference>
<organism evidence="8 10">
    <name type="scientific">Xiamenia xianingshaonis</name>
    <dbReference type="NCBI Taxonomy" id="2682776"/>
    <lineage>
        <taxon>Bacteria</taxon>
        <taxon>Bacillati</taxon>
        <taxon>Actinomycetota</taxon>
        <taxon>Coriobacteriia</taxon>
        <taxon>Eggerthellales</taxon>
        <taxon>Eggerthellaceae</taxon>
        <taxon>Xiamenia</taxon>
    </lineage>
</organism>
<keyword evidence="3" id="KW-0560">Oxidoreductase</keyword>
<evidence type="ECO:0000259" key="6">
    <source>
        <dbReference type="Pfam" id="PF02754"/>
    </source>
</evidence>
<keyword evidence="9" id="KW-1185">Reference proteome</keyword>
<dbReference type="Pfam" id="PF02754">
    <property type="entry name" value="CCG"/>
    <property type="match status" value="2"/>
</dbReference>
<gene>
    <name evidence="7" type="ORF">GMI68_02510</name>
    <name evidence="8" type="ORF">J7S26_03730</name>
</gene>
<dbReference type="EMBL" id="CP072829">
    <property type="protein sequence ID" value="QTU85025.1"/>
    <property type="molecule type" value="Genomic_DNA"/>
</dbReference>
<feature type="domain" description="Cysteine-rich" evidence="6">
    <location>
        <begin position="272"/>
        <end position="355"/>
    </location>
</feature>
<keyword evidence="2" id="KW-0479">Metal-binding</keyword>
<keyword evidence="4" id="KW-0408">Iron</keyword>
<dbReference type="PANTHER" id="PTHR43255:SF1">
    <property type="entry name" value="IRON-SULFUR-BINDING OXIDOREDUCTASE FADF-RELATED"/>
    <property type="match status" value="1"/>
</dbReference>
<evidence type="ECO:0000313" key="10">
    <source>
        <dbReference type="Proteomes" id="UP000671910"/>
    </source>
</evidence>
<keyword evidence="1" id="KW-0004">4Fe-4S</keyword>
<dbReference type="Proteomes" id="UP000636394">
    <property type="component" value="Unassembled WGS sequence"/>
</dbReference>
<reference evidence="7 9" key="1">
    <citation type="submission" date="2019-11" db="EMBL/GenBank/DDBJ databases">
        <title>Eggerthellaceae novel genus isolated from the rectal contents of marmort.</title>
        <authorList>
            <person name="Zhang G."/>
        </authorList>
    </citation>
    <scope>NUCLEOTIDE SEQUENCE [LARGE SCALE GENOMIC DNA]</scope>
    <source>
        <strain evidence="9">zg-886</strain>
        <strain evidence="7">Zg-886</strain>
    </source>
</reference>
<dbReference type="RefSeq" id="WP_166338655.1">
    <property type="nucleotide sequence ID" value="NZ_CP072829.1"/>
</dbReference>
<dbReference type="InterPro" id="IPR004017">
    <property type="entry name" value="Cys_rich_dom"/>
</dbReference>
<dbReference type="KEGG" id="ebz:J7S26_03730"/>
<dbReference type="InterPro" id="IPR051460">
    <property type="entry name" value="HdrC_iron-sulfur_subunit"/>
</dbReference>
<reference evidence="8" key="2">
    <citation type="submission" date="2021-04" db="EMBL/GenBank/DDBJ databases">
        <title>Novel species in family Eggerthellaceae.</title>
        <authorList>
            <person name="Zhang G."/>
        </authorList>
    </citation>
    <scope>NUCLEOTIDE SEQUENCE</scope>
    <source>
        <strain evidence="8">Zg-886</strain>
    </source>
</reference>
<evidence type="ECO:0000256" key="1">
    <source>
        <dbReference type="ARBA" id="ARBA00022485"/>
    </source>
</evidence>
<accession>A0A9E6MS57</accession>
<dbReference type="GO" id="GO:0046872">
    <property type="term" value="F:metal ion binding"/>
    <property type="evidence" value="ECO:0007669"/>
    <property type="project" value="UniProtKB-KW"/>
</dbReference>
<evidence type="ECO:0000256" key="3">
    <source>
        <dbReference type="ARBA" id="ARBA00023002"/>
    </source>
</evidence>
<keyword evidence="5" id="KW-0411">Iron-sulfur</keyword>
<dbReference type="GO" id="GO:0051539">
    <property type="term" value="F:4 iron, 4 sulfur cluster binding"/>
    <property type="evidence" value="ECO:0007669"/>
    <property type="project" value="UniProtKB-KW"/>
</dbReference>
<dbReference type="PANTHER" id="PTHR43255">
    <property type="entry name" value="IRON-SULFUR-BINDING OXIDOREDUCTASE FADF-RELATED-RELATED"/>
    <property type="match status" value="1"/>
</dbReference>
<name>A0A9E6MS57_9ACTN</name>
<evidence type="ECO:0000313" key="7">
    <source>
        <dbReference type="EMBL" id="NHM13653.1"/>
    </source>
</evidence>
<evidence type="ECO:0000256" key="2">
    <source>
        <dbReference type="ARBA" id="ARBA00022723"/>
    </source>
</evidence>
<evidence type="ECO:0000313" key="8">
    <source>
        <dbReference type="EMBL" id="QTU85025.1"/>
    </source>
</evidence>
<feature type="domain" description="Cysteine-rich" evidence="6">
    <location>
        <begin position="151"/>
        <end position="227"/>
    </location>
</feature>